<dbReference type="HOGENOM" id="CLU_126600_0_0_9"/>
<accession>F8DFW1</accession>
<name>F8DFW1_STREP</name>
<reference evidence="2" key="1">
    <citation type="submission" date="2011-06" db="EMBL/GenBank/DDBJ databases">
        <title>Complete sequence of Streptococcus parasanguinis strain ATCC 15912.</title>
        <authorList>
            <person name="Muzny D."/>
            <person name="Qin X."/>
            <person name="Buhay C."/>
            <person name="Dugan-Rocha S."/>
            <person name="Ding Y."/>
            <person name="Chen G."/>
            <person name="Hawes A."/>
            <person name="Holder M."/>
            <person name="Jhangiani S."/>
            <person name="Johnson A."/>
            <person name="Khan Z."/>
            <person name="Li Z."/>
            <person name="Liu W."/>
            <person name="Liu X."/>
            <person name="Perez L."/>
            <person name="Shen H."/>
            <person name="Wang Q."/>
            <person name="Watt J."/>
            <person name="Xi L."/>
            <person name="Xin Y."/>
            <person name="Zhou J."/>
            <person name="Deng J."/>
            <person name="Jiang H."/>
            <person name="Liu Y."/>
            <person name="Qu J."/>
            <person name="Song X.-Z."/>
            <person name="Zhang L."/>
            <person name="Villasana D."/>
            <person name="Johnson A."/>
            <person name="Liu J."/>
            <person name="Liyanage D."/>
            <person name="Lorensuhewa L."/>
            <person name="Robinson T."/>
            <person name="Song A."/>
            <person name="Song B.-B."/>
            <person name="Dinh H."/>
            <person name="Thornton R."/>
            <person name="Coyle M."/>
            <person name="Francisco L."/>
            <person name="Jackson L."/>
            <person name="Javaid M."/>
            <person name="Korchina V."/>
            <person name="Kovar C."/>
            <person name="Mata R."/>
            <person name="Mathew T."/>
            <person name="Ngo R."/>
            <person name="Nguyen L."/>
            <person name="Nguyen N."/>
            <person name="Okwuonu G."/>
            <person name="Ongeri F."/>
            <person name="Pham C."/>
            <person name="Simmons D."/>
            <person name="Wilczek-Boney K."/>
            <person name="Hale W."/>
            <person name="Jakkamsetti A."/>
            <person name="Pham P."/>
            <person name="Ruth R."/>
            <person name="San Lucas F."/>
            <person name="Warren J."/>
            <person name="Zhang J."/>
            <person name="Zhao Z."/>
            <person name="Zhou C."/>
            <person name="Zhu D."/>
            <person name="Lee S."/>
            <person name="Bess C."/>
            <person name="Blankenburg K."/>
            <person name="Forbes L."/>
            <person name="Fu Q."/>
            <person name="Gubbala S."/>
            <person name="Hirani K."/>
            <person name="Jayaseelan J.C."/>
            <person name="Lara F."/>
            <person name="Munidasa M."/>
            <person name="Palculict T."/>
            <person name="Patil S."/>
            <person name="Pu L.-L."/>
            <person name="Saada N."/>
            <person name="Tang L."/>
            <person name="Weissenberger G."/>
            <person name="Zhu Y."/>
            <person name="Hemphill L."/>
            <person name="Shang Y."/>
            <person name="Youmans B."/>
            <person name="Ayvaz T."/>
            <person name="Ross M."/>
            <person name="Santibanez J."/>
            <person name="Aqrawi P."/>
            <person name="Gross S."/>
            <person name="Joshi V."/>
            <person name="Fowler G."/>
            <person name="Nazareth L."/>
            <person name="Reid J."/>
            <person name="Worley K."/>
            <person name="Petrosino J."/>
            <person name="Highlander S."/>
            <person name="Gibbs R."/>
        </authorList>
    </citation>
    <scope>NUCLEOTIDE SEQUENCE [LARGE SCALE GENOMIC DNA]</scope>
    <source>
        <strain evidence="2">ATCC 15912 / DSM 6778 / CIP 104372 / LMG 14537</strain>
    </source>
</reference>
<dbReference type="Gene3D" id="3.30.1830.10">
    <property type="entry name" value="YehR-like"/>
    <property type="match status" value="1"/>
</dbReference>
<dbReference type="EMBL" id="CP002843">
    <property type="protein sequence ID" value="AEH56509.1"/>
    <property type="molecule type" value="Genomic_DNA"/>
</dbReference>
<evidence type="ECO:0000313" key="1">
    <source>
        <dbReference type="EMBL" id="AEH56509.1"/>
    </source>
</evidence>
<dbReference type="KEGG" id="scp:HMPREF0833_11478"/>
<dbReference type="PROSITE" id="PS51257">
    <property type="entry name" value="PROKAR_LIPOPROTEIN"/>
    <property type="match status" value="1"/>
</dbReference>
<dbReference type="InterPro" id="IPR036699">
    <property type="entry name" value="YehR-like_sf"/>
</dbReference>
<dbReference type="AlphaFoldDB" id="F8DFW1"/>
<organism evidence="1 2">
    <name type="scientific">Streptococcus parasanguinis (strain ATCC 15912 / DSM 6778 / CIP 104372 / LMG 14537)</name>
    <dbReference type="NCBI Taxonomy" id="760570"/>
    <lineage>
        <taxon>Bacteria</taxon>
        <taxon>Bacillati</taxon>
        <taxon>Bacillota</taxon>
        <taxon>Bacilli</taxon>
        <taxon>Lactobacillales</taxon>
        <taxon>Streptococcaceae</taxon>
        <taxon>Streptococcus</taxon>
    </lineage>
</organism>
<evidence type="ECO:0008006" key="3">
    <source>
        <dbReference type="Google" id="ProtNLM"/>
    </source>
</evidence>
<proteinExistence type="predicted"/>
<dbReference type="Proteomes" id="UP000001502">
    <property type="component" value="Chromosome"/>
</dbReference>
<dbReference type="InterPro" id="IPR009736">
    <property type="entry name" value="DUF1307"/>
</dbReference>
<gene>
    <name evidence="1" type="ordered locus">HMPREF0833_11478</name>
</gene>
<protein>
    <recommendedName>
        <fullName evidence="3">DUF1307 domain-containing protein</fullName>
    </recommendedName>
</protein>
<evidence type="ECO:0000313" key="2">
    <source>
        <dbReference type="Proteomes" id="UP000001502"/>
    </source>
</evidence>
<dbReference type="SUPFAM" id="SSF160704">
    <property type="entry name" value="YehR-like"/>
    <property type="match status" value="1"/>
</dbReference>
<sequence length="172" mass="19976">MNKGVFQMKKQTWKSIFLSLIAIFTLFLLGACGQQSVQKSYLQGISQEKKTDVRITIEHKGDKAISNQTTTTIYYKEAGVTKDQLKEMIDKYDEEYKDVKGFTHSAEYKDDYMVEKTTLNYEKADLDQLIEKKLVTTQQDKKVDYISYKSTVDLMKQSGFKEVKNGKFEELK</sequence>
<dbReference type="Pfam" id="PF06998">
    <property type="entry name" value="DUF1307"/>
    <property type="match status" value="1"/>
</dbReference>